<evidence type="ECO:0000313" key="3">
    <source>
        <dbReference type="EMBL" id="MFD1431187.1"/>
    </source>
</evidence>
<keyword evidence="4" id="KW-1185">Reference proteome</keyword>
<dbReference type="EMBL" id="JBHTOG010000003">
    <property type="protein sequence ID" value="MFD1431187.1"/>
    <property type="molecule type" value="Genomic_DNA"/>
</dbReference>
<proteinExistence type="predicted"/>
<evidence type="ECO:0000313" key="4">
    <source>
        <dbReference type="Proteomes" id="UP001597192"/>
    </source>
</evidence>
<dbReference type="RefSeq" id="WP_125697325.1">
    <property type="nucleotide sequence ID" value="NZ_JBHTOG010000003.1"/>
</dbReference>
<organism evidence="3 4">
    <name type="scientific">Lacticaseibacillus yichunensis</name>
    <dbReference type="NCBI Taxonomy" id="2486015"/>
    <lineage>
        <taxon>Bacteria</taxon>
        <taxon>Bacillati</taxon>
        <taxon>Bacillota</taxon>
        <taxon>Bacilli</taxon>
        <taxon>Lactobacillales</taxon>
        <taxon>Lactobacillaceae</taxon>
        <taxon>Lacticaseibacillus</taxon>
    </lineage>
</organism>
<protein>
    <submittedName>
        <fullName evidence="3">AntA/AntB antirepressor family protein</fullName>
    </submittedName>
</protein>
<dbReference type="Pfam" id="PF08346">
    <property type="entry name" value="AntA"/>
    <property type="match status" value="1"/>
</dbReference>
<dbReference type="InterPro" id="IPR005039">
    <property type="entry name" value="Ant_C"/>
</dbReference>
<dbReference type="Pfam" id="PF03374">
    <property type="entry name" value="ANT"/>
    <property type="match status" value="1"/>
</dbReference>
<evidence type="ECO:0000259" key="1">
    <source>
        <dbReference type="Pfam" id="PF03374"/>
    </source>
</evidence>
<comment type="caution">
    <text evidence="3">The sequence shown here is derived from an EMBL/GenBank/DDBJ whole genome shotgun (WGS) entry which is preliminary data.</text>
</comment>
<dbReference type="Proteomes" id="UP001597192">
    <property type="component" value="Unassembled WGS sequence"/>
</dbReference>
<evidence type="ECO:0000259" key="2">
    <source>
        <dbReference type="Pfam" id="PF08346"/>
    </source>
</evidence>
<gene>
    <name evidence="3" type="ORF">ACFQ47_00500</name>
</gene>
<feature type="domain" description="Antirepressor protein C-terminal" evidence="1">
    <location>
        <begin position="136"/>
        <end position="229"/>
    </location>
</feature>
<name>A0ABW4CKH9_9LACO</name>
<reference evidence="4" key="1">
    <citation type="journal article" date="2019" name="Int. J. Syst. Evol. Microbiol.">
        <title>The Global Catalogue of Microorganisms (GCM) 10K type strain sequencing project: providing services to taxonomists for standard genome sequencing and annotation.</title>
        <authorList>
            <consortium name="The Broad Institute Genomics Platform"/>
            <consortium name="The Broad Institute Genome Sequencing Center for Infectious Disease"/>
            <person name="Wu L."/>
            <person name="Ma J."/>
        </authorList>
    </citation>
    <scope>NUCLEOTIDE SEQUENCE [LARGE SCALE GENOMIC DNA]</scope>
    <source>
        <strain evidence="4">CCM 8947</strain>
    </source>
</reference>
<sequence>MNELIKVVVNARHEQVVSARELYKGLKLKKRFSQWVEQNFTGFVEHIDFEGVLVGTPFNPNYPDGKQQEVQDYAITVDMAKNLALMSKTQQGAAFRAYFIEVERKWNDPKEVIKRGYEYLKDENAQLKVENRSLNANVALMTPKAAYFDDLVERNTLTNFRDTAKMLGHRQNEFINWLIDQGFIYRDAHKYIKPRAAYANTYFTIKDNKMGYPQTLITPQGCSAFNLLLGDGEGVTL</sequence>
<feature type="domain" description="AntA/AntB antirepressor" evidence="2">
    <location>
        <begin position="17"/>
        <end position="89"/>
    </location>
</feature>
<accession>A0ABW4CKH9</accession>
<dbReference type="InterPro" id="IPR013557">
    <property type="entry name" value="AntA/B_antirep"/>
</dbReference>